<feature type="non-terminal residue" evidence="2">
    <location>
        <position position="1"/>
    </location>
</feature>
<organism evidence="2 3">
    <name type="scientific">Rattus norvegicus</name>
    <name type="common">Rat</name>
    <dbReference type="NCBI Taxonomy" id="10116"/>
    <lineage>
        <taxon>Eukaryota</taxon>
        <taxon>Metazoa</taxon>
        <taxon>Chordata</taxon>
        <taxon>Craniata</taxon>
        <taxon>Vertebrata</taxon>
        <taxon>Euteleostomi</taxon>
        <taxon>Mammalia</taxon>
        <taxon>Eutheria</taxon>
        <taxon>Euarchontoglires</taxon>
        <taxon>Glires</taxon>
        <taxon>Rodentia</taxon>
        <taxon>Myomorpha</taxon>
        <taxon>Muroidea</taxon>
        <taxon>Muridae</taxon>
        <taxon>Murinae</taxon>
        <taxon>Rattus</taxon>
    </lineage>
</organism>
<feature type="region of interest" description="Disordered" evidence="1">
    <location>
        <begin position="1"/>
        <end position="39"/>
    </location>
</feature>
<evidence type="ECO:0000256" key="1">
    <source>
        <dbReference type="SAM" id="MobiDB-lite"/>
    </source>
</evidence>
<dbReference type="AlphaFoldDB" id="A6K7N5"/>
<gene>
    <name evidence="2" type="ORF">rCG_59329</name>
</gene>
<accession>A6K7N5</accession>
<name>A6K7N5_RAT</name>
<proteinExistence type="predicted"/>
<protein>
    <submittedName>
        <fullName evidence="2">RCG59329</fullName>
    </submittedName>
</protein>
<reference evidence="3" key="1">
    <citation type="submission" date="2005-09" db="EMBL/GenBank/DDBJ databases">
        <authorList>
            <person name="Mural R.J."/>
            <person name="Li P.W."/>
            <person name="Adams M.D."/>
            <person name="Amanatides P.G."/>
            <person name="Baden-Tillson H."/>
            <person name="Barnstead M."/>
            <person name="Chin S.H."/>
            <person name="Dew I."/>
            <person name="Evans C.A."/>
            <person name="Ferriera S."/>
            <person name="Flanigan M."/>
            <person name="Fosler C."/>
            <person name="Glodek A."/>
            <person name="Gu Z."/>
            <person name="Holt R.A."/>
            <person name="Jennings D."/>
            <person name="Kraft C.L."/>
            <person name="Lu F."/>
            <person name="Nguyen T."/>
            <person name="Nusskern D.R."/>
            <person name="Pfannkoch C.M."/>
            <person name="Sitter C."/>
            <person name="Sutton G.G."/>
            <person name="Venter J.C."/>
            <person name="Wang Z."/>
            <person name="Woodage T."/>
            <person name="Zheng X.H."/>
            <person name="Zhong F."/>
        </authorList>
    </citation>
    <scope>NUCLEOTIDE SEQUENCE [LARGE SCALE GENOMIC DNA]</scope>
    <source>
        <strain>BN</strain>
        <strain evidence="3">Sprague-Dawley</strain>
    </source>
</reference>
<evidence type="ECO:0000313" key="3">
    <source>
        <dbReference type="Proteomes" id="UP000234681"/>
    </source>
</evidence>
<sequence>GPPRLEGSRERTHRRWRLSSVGRPVGPLAPTRPHPAPEPSVTLVRWSATLACSGSAACHPPNP</sequence>
<feature type="non-terminal residue" evidence="2">
    <location>
        <position position="63"/>
    </location>
</feature>
<dbReference type="Proteomes" id="UP000234681">
    <property type="component" value="Chromosome 7"/>
</dbReference>
<evidence type="ECO:0000313" key="2">
    <source>
        <dbReference type="EMBL" id="EDL76578.1"/>
    </source>
</evidence>
<feature type="compositionally biased region" description="Basic and acidic residues" evidence="1">
    <location>
        <begin position="1"/>
        <end position="10"/>
    </location>
</feature>
<dbReference type="EMBL" id="CH474027">
    <property type="protein sequence ID" value="EDL76578.1"/>
    <property type="molecule type" value="Genomic_DNA"/>
</dbReference>